<sequence length="151" mass="17634">MSYASPSKDWKYDVFLSFRGEDTRKNFVSHLYNALKQRGIDVFKDDERLETGKPISDELLKAIEDSRFAVVIFSKSYASSRWCLEELAHIIKCQNELEQTVIPIFYDVSPSDVRHQNPPFAESFSQHEGKYKDDMEKVQRWRDAFAEAGKL</sequence>
<keyword evidence="1" id="KW-1185">Reference proteome</keyword>
<protein>
    <submittedName>
        <fullName evidence="2">TMV resistance protein N-like</fullName>
    </submittedName>
</protein>
<reference evidence="1" key="1">
    <citation type="journal article" date="2014" name="Nat. Commun.">
        <title>The tobacco genome sequence and its comparison with those of tomato and potato.</title>
        <authorList>
            <person name="Sierro N."/>
            <person name="Battey J.N."/>
            <person name="Ouadi S."/>
            <person name="Bakaher N."/>
            <person name="Bovet L."/>
            <person name="Willig A."/>
            <person name="Goepfert S."/>
            <person name="Peitsch M.C."/>
            <person name="Ivanov N.V."/>
        </authorList>
    </citation>
    <scope>NUCLEOTIDE SEQUENCE [LARGE SCALE GENOMIC DNA]</scope>
</reference>
<accession>A0AC58SSC8</accession>
<dbReference type="Proteomes" id="UP000790787">
    <property type="component" value="Chromosome 15"/>
</dbReference>
<name>A0AC58SSC8_TOBAC</name>
<dbReference type="RefSeq" id="XP_075087891.1">
    <property type="nucleotide sequence ID" value="XM_075231790.1"/>
</dbReference>
<evidence type="ECO:0000313" key="2">
    <source>
        <dbReference type="RefSeq" id="XP_075087891.1"/>
    </source>
</evidence>
<evidence type="ECO:0000313" key="1">
    <source>
        <dbReference type="Proteomes" id="UP000790787"/>
    </source>
</evidence>
<proteinExistence type="predicted"/>
<reference evidence="2" key="2">
    <citation type="submission" date="2025-08" db="UniProtKB">
        <authorList>
            <consortium name="RefSeq"/>
        </authorList>
    </citation>
    <scope>IDENTIFICATION</scope>
    <source>
        <tissue evidence="2">Leaf</tissue>
    </source>
</reference>
<organism evidence="1 2">
    <name type="scientific">Nicotiana tabacum</name>
    <name type="common">Common tobacco</name>
    <dbReference type="NCBI Taxonomy" id="4097"/>
    <lineage>
        <taxon>Eukaryota</taxon>
        <taxon>Viridiplantae</taxon>
        <taxon>Streptophyta</taxon>
        <taxon>Embryophyta</taxon>
        <taxon>Tracheophyta</taxon>
        <taxon>Spermatophyta</taxon>
        <taxon>Magnoliopsida</taxon>
        <taxon>eudicotyledons</taxon>
        <taxon>Gunneridae</taxon>
        <taxon>Pentapetalae</taxon>
        <taxon>asterids</taxon>
        <taxon>lamiids</taxon>
        <taxon>Solanales</taxon>
        <taxon>Solanaceae</taxon>
        <taxon>Nicotianoideae</taxon>
        <taxon>Nicotianeae</taxon>
        <taxon>Nicotiana</taxon>
    </lineage>
</organism>
<gene>
    <name evidence="2" type="primary">LOC142169856</name>
</gene>